<keyword evidence="1" id="KW-0732">Signal</keyword>
<organism evidence="2 3">
    <name type="scientific">Rhizobium lusitanum</name>
    <dbReference type="NCBI Taxonomy" id="293958"/>
    <lineage>
        <taxon>Bacteria</taxon>
        <taxon>Pseudomonadati</taxon>
        <taxon>Pseudomonadota</taxon>
        <taxon>Alphaproteobacteria</taxon>
        <taxon>Hyphomicrobiales</taxon>
        <taxon>Rhizobiaceae</taxon>
        <taxon>Rhizobium/Agrobacterium group</taxon>
        <taxon>Rhizobium</taxon>
    </lineage>
</organism>
<dbReference type="AlphaFoldDB" id="A0A7X0IP63"/>
<evidence type="ECO:0008006" key="4">
    <source>
        <dbReference type="Google" id="ProtNLM"/>
    </source>
</evidence>
<evidence type="ECO:0000313" key="3">
    <source>
        <dbReference type="Proteomes" id="UP000565576"/>
    </source>
</evidence>
<comment type="caution">
    <text evidence="2">The sequence shown here is derived from an EMBL/GenBank/DDBJ whole genome shotgun (WGS) entry which is preliminary data.</text>
</comment>
<proteinExistence type="predicted"/>
<dbReference type="RefSeq" id="WP_184703441.1">
    <property type="nucleotide sequence ID" value="NZ_JACHBG010000003.1"/>
</dbReference>
<dbReference type="EMBL" id="JACHBG010000003">
    <property type="protein sequence ID" value="MBB6484593.1"/>
    <property type="molecule type" value="Genomic_DNA"/>
</dbReference>
<sequence length="297" mass="32028">MRPFLLFPLLLSLAPLSVAAAETPCADLVNGSDIIQHVDGFAVSELHDGCAVTNGLFKSGSRLGWSFDRAELKGDDLVAFLKSISAKPDHLPSWGRFSVEGIRFAPMMDNAFANYIASVQQWPMDVSSSFHFDAKDGYLDIQDVQLTNLRLGKAALSAEFILPKNTNVQSFAEGGSAGLTHLRFRLDNQGLFEGMAVPSLASFLQQITGSDDPAQGINQLRNNASTALQMVPDSQIDAESKKALLKFLQDIPHPAGFFTLDLAFSKPLQIGTLGLDAAQLAQTALANAKISVTYKAR</sequence>
<protein>
    <recommendedName>
        <fullName evidence="4">DUF2125 domain-containing protein</fullName>
    </recommendedName>
</protein>
<evidence type="ECO:0000256" key="1">
    <source>
        <dbReference type="SAM" id="SignalP"/>
    </source>
</evidence>
<name>A0A7X0IP63_9HYPH</name>
<accession>A0A7X0IP63</accession>
<feature type="signal peptide" evidence="1">
    <location>
        <begin position="1"/>
        <end position="20"/>
    </location>
</feature>
<gene>
    <name evidence="2" type="ORF">GGD46_001871</name>
</gene>
<reference evidence="2 3" key="1">
    <citation type="submission" date="2020-08" db="EMBL/GenBank/DDBJ databases">
        <title>Genomic Encyclopedia of Type Strains, Phase IV (KMG-V): Genome sequencing to study the core and pangenomes of soil and plant-associated prokaryotes.</title>
        <authorList>
            <person name="Whitman W."/>
        </authorList>
    </citation>
    <scope>NUCLEOTIDE SEQUENCE [LARGE SCALE GENOMIC DNA]</scope>
    <source>
        <strain evidence="2 3">SEMIA 4060</strain>
    </source>
</reference>
<feature type="chain" id="PRO_5030748427" description="DUF2125 domain-containing protein" evidence="1">
    <location>
        <begin position="21"/>
        <end position="297"/>
    </location>
</feature>
<dbReference type="Proteomes" id="UP000565576">
    <property type="component" value="Unassembled WGS sequence"/>
</dbReference>
<evidence type="ECO:0000313" key="2">
    <source>
        <dbReference type="EMBL" id="MBB6484593.1"/>
    </source>
</evidence>